<keyword evidence="9" id="KW-1185">Reference proteome</keyword>
<evidence type="ECO:0008006" key="10">
    <source>
        <dbReference type="Google" id="ProtNLM"/>
    </source>
</evidence>
<keyword evidence="3" id="KW-0732">Signal</keyword>
<dbReference type="InterPro" id="IPR011990">
    <property type="entry name" value="TPR-like_helical_dom_sf"/>
</dbReference>
<evidence type="ECO:0000256" key="5">
    <source>
        <dbReference type="ARBA" id="ARBA00023237"/>
    </source>
</evidence>
<dbReference type="CDD" id="cd08977">
    <property type="entry name" value="SusD"/>
    <property type="match status" value="1"/>
</dbReference>
<evidence type="ECO:0000256" key="3">
    <source>
        <dbReference type="ARBA" id="ARBA00022729"/>
    </source>
</evidence>
<keyword evidence="4" id="KW-0472">Membrane</keyword>
<evidence type="ECO:0000313" key="9">
    <source>
        <dbReference type="Proteomes" id="UP000077667"/>
    </source>
</evidence>
<sequence length="514" mass="57551">MKKQSILLTLSIAVLMTSCSKSFLDLQPELTLSSNNFYKSENDYLSTLNAVYSGYRDVLPSIYVMGELRSDNTTDQFNIGNRGTGTVPFEELDEFYMTSTNLVNGYWVAGYGAIYKINTFLDLLNNAPEGIITTAGLKERMEAEARFARAFHYFNLVRFYGDVPLLLKPVEKAGEAFTIPRSPINDVYNAIIEDANFAVENLPDAYGTAEKGRITKGAALTLLAKVQLTRKDYDGAITALRQIKGYALEPDYANCFNPAHKNGVESIFEVQYSSDPTTGNNALVFSWVPLGDVAWNAIVNDGGSGNGTQWNIPTKDLLKNGYYDPADKRKNISVGVVDLPIPGQSSKDPVAYIKKWIVYTDRSARQQNPCNMVIYRYADVLLMLAEALNEKGYTAGGEAFDLLNQVRARAGLTKPFTAADIPNQEAFRLAIERERRIELAFEGHRWFDLLRTDRALPVMKAYATIEKADPSSYRNPGWEFTSRSYNIQNYMLLYPVPYSEQIKNPSVVTQNPGY</sequence>
<comment type="similarity">
    <text evidence="2">Belongs to the SusD family.</text>
</comment>
<dbReference type="InterPro" id="IPR012944">
    <property type="entry name" value="SusD_RagB_dom"/>
</dbReference>
<gene>
    <name evidence="8" type="ORF">A8C56_09695</name>
</gene>
<dbReference type="InterPro" id="IPR033985">
    <property type="entry name" value="SusD-like_N"/>
</dbReference>
<evidence type="ECO:0000259" key="6">
    <source>
        <dbReference type="Pfam" id="PF07980"/>
    </source>
</evidence>
<feature type="domain" description="RagB/SusD" evidence="6">
    <location>
        <begin position="344"/>
        <end position="514"/>
    </location>
</feature>
<feature type="domain" description="SusD-like N-terminal" evidence="7">
    <location>
        <begin position="46"/>
        <end position="228"/>
    </location>
</feature>
<dbReference type="GO" id="GO:0009279">
    <property type="term" value="C:cell outer membrane"/>
    <property type="evidence" value="ECO:0007669"/>
    <property type="project" value="UniProtKB-SubCell"/>
</dbReference>
<dbReference type="KEGG" id="nia:A8C56_09695"/>
<evidence type="ECO:0000256" key="1">
    <source>
        <dbReference type="ARBA" id="ARBA00004442"/>
    </source>
</evidence>
<dbReference type="OrthoDB" id="993981at2"/>
<proteinExistence type="inferred from homology"/>
<evidence type="ECO:0000256" key="2">
    <source>
        <dbReference type="ARBA" id="ARBA00006275"/>
    </source>
</evidence>
<protein>
    <recommendedName>
        <fullName evidence="10">Carbohydrate-binding protein SusD</fullName>
    </recommendedName>
</protein>
<dbReference type="Pfam" id="PF14322">
    <property type="entry name" value="SusD-like_3"/>
    <property type="match status" value="1"/>
</dbReference>
<evidence type="ECO:0000313" key="8">
    <source>
        <dbReference type="EMBL" id="ANH81219.1"/>
    </source>
</evidence>
<comment type="subcellular location">
    <subcellularLocation>
        <location evidence="1">Cell outer membrane</location>
    </subcellularLocation>
</comment>
<reference evidence="8 9" key="1">
    <citation type="submission" date="2016-05" db="EMBL/GenBank/DDBJ databases">
        <title>Niabella ginsenosidivorans BS26 whole genome sequencing.</title>
        <authorList>
            <person name="Im W.T."/>
            <person name="Siddiqi M.Z."/>
        </authorList>
    </citation>
    <scope>NUCLEOTIDE SEQUENCE [LARGE SCALE GENOMIC DNA]</scope>
    <source>
        <strain evidence="8 9">BS26</strain>
    </source>
</reference>
<dbReference type="AlphaFoldDB" id="A0A1A9I2D5"/>
<name>A0A1A9I2D5_9BACT</name>
<evidence type="ECO:0000259" key="7">
    <source>
        <dbReference type="Pfam" id="PF14322"/>
    </source>
</evidence>
<organism evidence="8 9">
    <name type="scientific">Niabella ginsenosidivorans</name>
    <dbReference type="NCBI Taxonomy" id="1176587"/>
    <lineage>
        <taxon>Bacteria</taxon>
        <taxon>Pseudomonadati</taxon>
        <taxon>Bacteroidota</taxon>
        <taxon>Chitinophagia</taxon>
        <taxon>Chitinophagales</taxon>
        <taxon>Chitinophagaceae</taxon>
        <taxon>Niabella</taxon>
    </lineage>
</organism>
<keyword evidence="5" id="KW-0998">Cell outer membrane</keyword>
<accession>A0A1A9I2D5</accession>
<dbReference type="Gene3D" id="1.25.40.390">
    <property type="match status" value="1"/>
</dbReference>
<dbReference type="Pfam" id="PF07980">
    <property type="entry name" value="SusD_RagB"/>
    <property type="match status" value="1"/>
</dbReference>
<dbReference type="RefSeq" id="WP_067755097.1">
    <property type="nucleotide sequence ID" value="NZ_CP015772.1"/>
</dbReference>
<dbReference type="Proteomes" id="UP000077667">
    <property type="component" value="Chromosome"/>
</dbReference>
<dbReference type="STRING" id="1176587.A8C56_09695"/>
<dbReference type="PROSITE" id="PS51257">
    <property type="entry name" value="PROKAR_LIPOPROTEIN"/>
    <property type="match status" value="1"/>
</dbReference>
<dbReference type="SUPFAM" id="SSF48452">
    <property type="entry name" value="TPR-like"/>
    <property type="match status" value="1"/>
</dbReference>
<evidence type="ECO:0000256" key="4">
    <source>
        <dbReference type="ARBA" id="ARBA00023136"/>
    </source>
</evidence>
<dbReference type="EMBL" id="CP015772">
    <property type="protein sequence ID" value="ANH81219.1"/>
    <property type="molecule type" value="Genomic_DNA"/>
</dbReference>